<accession>A0A9D4LJW1</accession>
<feature type="region of interest" description="Disordered" evidence="1">
    <location>
        <begin position="48"/>
        <end position="67"/>
    </location>
</feature>
<proteinExistence type="predicted"/>
<comment type="caution">
    <text evidence="2">The sequence shown here is derived from an EMBL/GenBank/DDBJ whole genome shotgun (WGS) entry which is preliminary data.</text>
</comment>
<feature type="compositionally biased region" description="Basic residues" evidence="1">
    <location>
        <begin position="58"/>
        <end position="67"/>
    </location>
</feature>
<evidence type="ECO:0000313" key="3">
    <source>
        <dbReference type="Proteomes" id="UP000828390"/>
    </source>
</evidence>
<reference evidence="2" key="1">
    <citation type="journal article" date="2019" name="bioRxiv">
        <title>The Genome of the Zebra Mussel, Dreissena polymorpha: A Resource for Invasive Species Research.</title>
        <authorList>
            <person name="McCartney M.A."/>
            <person name="Auch B."/>
            <person name="Kono T."/>
            <person name="Mallez S."/>
            <person name="Zhang Y."/>
            <person name="Obille A."/>
            <person name="Becker A."/>
            <person name="Abrahante J.E."/>
            <person name="Garbe J."/>
            <person name="Badalamenti J.P."/>
            <person name="Herman A."/>
            <person name="Mangelson H."/>
            <person name="Liachko I."/>
            <person name="Sullivan S."/>
            <person name="Sone E.D."/>
            <person name="Koren S."/>
            <person name="Silverstein K.A.T."/>
            <person name="Beckman K.B."/>
            <person name="Gohl D.M."/>
        </authorList>
    </citation>
    <scope>NUCLEOTIDE SEQUENCE</scope>
    <source>
        <strain evidence="2">Duluth1</strain>
        <tissue evidence="2">Whole animal</tissue>
    </source>
</reference>
<organism evidence="2 3">
    <name type="scientific">Dreissena polymorpha</name>
    <name type="common">Zebra mussel</name>
    <name type="synonym">Mytilus polymorpha</name>
    <dbReference type="NCBI Taxonomy" id="45954"/>
    <lineage>
        <taxon>Eukaryota</taxon>
        <taxon>Metazoa</taxon>
        <taxon>Spiralia</taxon>
        <taxon>Lophotrochozoa</taxon>
        <taxon>Mollusca</taxon>
        <taxon>Bivalvia</taxon>
        <taxon>Autobranchia</taxon>
        <taxon>Heteroconchia</taxon>
        <taxon>Euheterodonta</taxon>
        <taxon>Imparidentia</taxon>
        <taxon>Neoheterodontei</taxon>
        <taxon>Myida</taxon>
        <taxon>Dreissenoidea</taxon>
        <taxon>Dreissenidae</taxon>
        <taxon>Dreissena</taxon>
    </lineage>
</organism>
<dbReference type="AlphaFoldDB" id="A0A9D4LJW1"/>
<dbReference type="EMBL" id="JAIWYP010000003">
    <property type="protein sequence ID" value="KAH3859360.1"/>
    <property type="molecule type" value="Genomic_DNA"/>
</dbReference>
<dbReference type="Proteomes" id="UP000828390">
    <property type="component" value="Unassembled WGS sequence"/>
</dbReference>
<name>A0A9D4LJW1_DREPO</name>
<evidence type="ECO:0000256" key="1">
    <source>
        <dbReference type="SAM" id="MobiDB-lite"/>
    </source>
</evidence>
<evidence type="ECO:0000313" key="2">
    <source>
        <dbReference type="EMBL" id="KAH3859360.1"/>
    </source>
</evidence>
<reference evidence="2" key="2">
    <citation type="submission" date="2020-11" db="EMBL/GenBank/DDBJ databases">
        <authorList>
            <person name="McCartney M.A."/>
            <person name="Auch B."/>
            <person name="Kono T."/>
            <person name="Mallez S."/>
            <person name="Becker A."/>
            <person name="Gohl D.M."/>
            <person name="Silverstein K.A.T."/>
            <person name="Koren S."/>
            <person name="Bechman K.B."/>
            <person name="Herman A."/>
            <person name="Abrahante J.E."/>
            <person name="Garbe J."/>
        </authorList>
    </citation>
    <scope>NUCLEOTIDE SEQUENCE</scope>
    <source>
        <strain evidence="2">Duluth1</strain>
        <tissue evidence="2">Whole animal</tissue>
    </source>
</reference>
<sequence length="123" mass="13888">MSIRISALLMNAGKKEITTASGGHIASGALLITYLLQSKFFRCPQFNNAQNESTEKKKPPKQSKIKLRPQQRMRFFEPHRPRSMLLLLMLPADTDRAAPGEAKGVIKQRTFVFSTCSRRRVNG</sequence>
<gene>
    <name evidence="2" type="ORF">DPMN_102079</name>
</gene>
<keyword evidence="3" id="KW-1185">Reference proteome</keyword>
<protein>
    <submittedName>
        <fullName evidence="2">Uncharacterized protein</fullName>
    </submittedName>
</protein>